<dbReference type="GO" id="GO:0046279">
    <property type="term" value="P:3,4-dihydroxybenzoate biosynthetic process"/>
    <property type="evidence" value="ECO:0007669"/>
    <property type="project" value="TreeGrafter"/>
</dbReference>
<evidence type="ECO:0000313" key="7">
    <source>
        <dbReference type="Proteomes" id="UP001145145"/>
    </source>
</evidence>
<feature type="binding site" evidence="5">
    <location>
        <position position="235"/>
    </location>
    <ligand>
        <name>3-dehydroquinate</name>
        <dbReference type="ChEBI" id="CHEBI:32364"/>
    </ligand>
</feature>
<dbReference type="EMBL" id="BSBO01000008">
    <property type="protein sequence ID" value="GLG03921.1"/>
    <property type="molecule type" value="Genomic_DNA"/>
</dbReference>
<feature type="binding site" evidence="5">
    <location>
        <position position="81"/>
    </location>
    <ligand>
        <name>3-dehydroquinate</name>
        <dbReference type="ChEBI" id="CHEBI:32364"/>
    </ligand>
</feature>
<dbReference type="GO" id="GO:0008652">
    <property type="term" value="P:amino acid biosynthetic process"/>
    <property type="evidence" value="ECO:0007669"/>
    <property type="project" value="UniProtKB-KW"/>
</dbReference>
<evidence type="ECO:0000256" key="5">
    <source>
        <dbReference type="HAMAP-Rule" id="MF_00214"/>
    </source>
</evidence>
<keyword evidence="3 5" id="KW-0456">Lyase</keyword>
<comment type="catalytic activity">
    <reaction evidence="1 5">
        <text>3-dehydroquinate = 3-dehydroshikimate + H2O</text>
        <dbReference type="Rhea" id="RHEA:21096"/>
        <dbReference type="ChEBI" id="CHEBI:15377"/>
        <dbReference type="ChEBI" id="CHEBI:16630"/>
        <dbReference type="ChEBI" id="CHEBI:32364"/>
        <dbReference type="EC" id="4.2.1.10"/>
    </reaction>
</comment>
<dbReference type="PANTHER" id="PTHR43699">
    <property type="entry name" value="3-DEHYDROQUINATE DEHYDRATASE"/>
    <property type="match status" value="1"/>
</dbReference>
<sequence>MKTVKIRNLVIGGGKPKVCVPMMGDEEAVLRTAEGIKKSRADLAEWRIDTDPDWNNESHILQTAEKLRSVLGDMPLLFTFRTREEGGSAAVSEERYRELNRTMIRSGLIDLVDVEFFKTEETVKSLIREAEAHGVRTVLSNHDFEKTPQEEEIVRRLCAMQEAGADLAKIAVMPKEEQDVIELLNATWTMKKFHPDTPVITMSMGQRGMISRLCGELYGSAVTFAAYEKASAPGQMQVEEVREIIEKLHV</sequence>
<feature type="binding site" evidence="5">
    <location>
        <position position="231"/>
    </location>
    <ligand>
        <name>3-dehydroquinate</name>
        <dbReference type="ChEBI" id="CHEBI:32364"/>
    </ligand>
</feature>
<evidence type="ECO:0000256" key="1">
    <source>
        <dbReference type="ARBA" id="ARBA00001864"/>
    </source>
</evidence>
<name>A0A9W6C3I9_9FIRM</name>
<comment type="function">
    <text evidence="5">Involved in the third step of the chorismate pathway, which leads to the biosynthesis of aromatic amino acids. Catalyzes the cis-dehydration of 3-dehydroquinate (DHQ) and introduces the first double bond of the aromatic ring to yield 3-dehydroshikimate.</text>
</comment>
<evidence type="ECO:0000256" key="2">
    <source>
        <dbReference type="ARBA" id="ARBA00023141"/>
    </source>
</evidence>
<keyword evidence="5" id="KW-0028">Amino-acid biosynthesis</keyword>
<feature type="active site" description="Proton donor/acceptor" evidence="5">
    <location>
        <position position="142"/>
    </location>
</feature>
<dbReference type="SUPFAM" id="SSF51569">
    <property type="entry name" value="Aldolase"/>
    <property type="match status" value="1"/>
</dbReference>
<dbReference type="AlphaFoldDB" id="A0A9W6C3I9"/>
<dbReference type="EC" id="4.2.1.10" evidence="5"/>
<comment type="subunit">
    <text evidence="5">Homodimer.</text>
</comment>
<dbReference type="GO" id="GO:0009423">
    <property type="term" value="P:chorismate biosynthetic process"/>
    <property type="evidence" value="ECO:0007669"/>
    <property type="project" value="UniProtKB-UniRule"/>
</dbReference>
<dbReference type="GO" id="GO:0009073">
    <property type="term" value="P:aromatic amino acid family biosynthetic process"/>
    <property type="evidence" value="ECO:0007669"/>
    <property type="project" value="UniProtKB-KW"/>
</dbReference>
<reference evidence="6 7" key="1">
    <citation type="journal article" date="2023" name="Int. J. Syst. Evol. Microbiol.">
        <title>Sellimonas catena sp. nov., isolated from human faeces.</title>
        <authorList>
            <person name="Hisatomi A."/>
            <person name="Ohkuma M."/>
            <person name="Sakamoto M."/>
        </authorList>
    </citation>
    <scope>NUCLEOTIDE SEQUENCE [LARGE SCALE GENOMIC DNA]</scope>
    <source>
        <strain evidence="6 7">12EGH17</strain>
    </source>
</reference>
<dbReference type="CDD" id="cd00502">
    <property type="entry name" value="DHQase_I"/>
    <property type="match status" value="1"/>
</dbReference>
<keyword evidence="2 5" id="KW-0057">Aromatic amino acid biosynthesis</keyword>
<evidence type="ECO:0000256" key="4">
    <source>
        <dbReference type="ARBA" id="ARBA00023270"/>
    </source>
</evidence>
<comment type="pathway">
    <text evidence="5">Metabolic intermediate biosynthesis; chorismate biosynthesis; chorismate from D-erythrose 4-phosphate and phosphoenolpyruvate: step 3/7.</text>
</comment>
<organism evidence="6 7">
    <name type="scientific">Sellimonas catena</name>
    <dbReference type="NCBI Taxonomy" id="2994035"/>
    <lineage>
        <taxon>Bacteria</taxon>
        <taxon>Bacillati</taxon>
        <taxon>Bacillota</taxon>
        <taxon>Clostridia</taxon>
        <taxon>Lachnospirales</taxon>
        <taxon>Lachnospiraceae</taxon>
        <taxon>Sellimonas</taxon>
    </lineage>
</organism>
<evidence type="ECO:0000256" key="3">
    <source>
        <dbReference type="ARBA" id="ARBA00023239"/>
    </source>
</evidence>
<feature type="active site" description="Schiff-base intermediate with substrate" evidence="5">
    <location>
        <position position="169"/>
    </location>
</feature>
<dbReference type="HAMAP" id="MF_00214">
    <property type="entry name" value="AroD"/>
    <property type="match status" value="1"/>
</dbReference>
<dbReference type="Gene3D" id="3.20.20.70">
    <property type="entry name" value="Aldolase class I"/>
    <property type="match status" value="1"/>
</dbReference>
<proteinExistence type="inferred from homology"/>
<evidence type="ECO:0000313" key="6">
    <source>
        <dbReference type="EMBL" id="GLG03921.1"/>
    </source>
</evidence>
<dbReference type="PANTHER" id="PTHR43699:SF1">
    <property type="entry name" value="3-DEHYDROQUINATE DEHYDRATASE"/>
    <property type="match status" value="1"/>
</dbReference>
<comment type="similarity">
    <text evidence="5">Belongs to the type-I 3-dehydroquinase family.</text>
</comment>
<keyword evidence="4 5" id="KW-0704">Schiff base</keyword>
<comment type="caution">
    <text evidence="5">Lacks conserved residue(s) required for the propagation of feature annotation.</text>
</comment>
<comment type="caution">
    <text evidence="6">The sequence shown here is derived from an EMBL/GenBank/DDBJ whole genome shotgun (WGS) entry which is preliminary data.</text>
</comment>
<dbReference type="GO" id="GO:0003855">
    <property type="term" value="F:3-dehydroquinate dehydratase activity"/>
    <property type="evidence" value="ECO:0007669"/>
    <property type="project" value="UniProtKB-UniRule"/>
</dbReference>
<dbReference type="Proteomes" id="UP001145145">
    <property type="component" value="Unassembled WGS sequence"/>
</dbReference>
<dbReference type="NCBIfam" id="TIGR01093">
    <property type="entry name" value="aroD"/>
    <property type="match status" value="1"/>
</dbReference>
<feature type="binding site" evidence="5">
    <location>
        <position position="212"/>
    </location>
    <ligand>
        <name>3-dehydroquinate</name>
        <dbReference type="ChEBI" id="CHEBI:32364"/>
    </ligand>
</feature>
<dbReference type="InterPro" id="IPR001381">
    <property type="entry name" value="DHquinase_I"/>
</dbReference>
<dbReference type="InterPro" id="IPR050146">
    <property type="entry name" value="Type-I_3-dehydroquinase"/>
</dbReference>
<accession>A0A9W6C3I9</accession>
<keyword evidence="7" id="KW-1185">Reference proteome</keyword>
<dbReference type="InterPro" id="IPR013785">
    <property type="entry name" value="Aldolase_TIM"/>
</dbReference>
<dbReference type="RefSeq" id="WP_087252761.1">
    <property type="nucleotide sequence ID" value="NZ_BSBO01000008.1"/>
</dbReference>
<dbReference type="Pfam" id="PF01487">
    <property type="entry name" value="DHquinase_I"/>
    <property type="match status" value="1"/>
</dbReference>
<protein>
    <recommendedName>
        <fullName evidence="5">3-dehydroquinate dehydratase</fullName>
        <shortName evidence="5">3-dehydroquinase</shortName>
        <ecNumber evidence="5">4.2.1.10</ecNumber>
    </recommendedName>
    <alternativeName>
        <fullName evidence="5">Type I DHQase</fullName>
    </alternativeName>
    <alternativeName>
        <fullName evidence="5">Type I dehydroquinase</fullName>
        <shortName evidence="5">DHQ1</shortName>
    </alternativeName>
</protein>
<feature type="binding site" evidence="5">
    <location>
        <begin position="45"/>
        <end position="47"/>
    </location>
    <ligand>
        <name>3-dehydroquinate</name>
        <dbReference type="ChEBI" id="CHEBI:32364"/>
    </ligand>
</feature>
<dbReference type="FunFam" id="3.20.20.70:FF:000047">
    <property type="entry name" value="3-dehydroquinate dehydratase"/>
    <property type="match status" value="1"/>
</dbReference>
<gene>
    <name evidence="5 6" type="primary">aroD</name>
    <name evidence="6" type="ORF">Selli1_10950</name>
</gene>